<reference evidence="2 3" key="1">
    <citation type="journal article" date="2019" name="Int. J. Syst. Evol. Microbiol.">
        <title>The Global Catalogue of Microorganisms (GCM) 10K type strain sequencing project: providing services to taxonomists for standard genome sequencing and annotation.</title>
        <authorList>
            <consortium name="The Broad Institute Genomics Platform"/>
            <consortium name="The Broad Institute Genome Sequencing Center for Infectious Disease"/>
            <person name="Wu L."/>
            <person name="Ma J."/>
        </authorList>
    </citation>
    <scope>NUCLEOTIDE SEQUENCE [LARGE SCALE GENOMIC DNA]</scope>
    <source>
        <strain evidence="2 3">JCM 10303</strain>
    </source>
</reference>
<keyword evidence="3" id="KW-1185">Reference proteome</keyword>
<evidence type="ECO:0000313" key="3">
    <source>
        <dbReference type="Proteomes" id="UP001500729"/>
    </source>
</evidence>
<protein>
    <submittedName>
        <fullName evidence="2">Uncharacterized protein</fullName>
    </submittedName>
</protein>
<evidence type="ECO:0000313" key="2">
    <source>
        <dbReference type="EMBL" id="GAA0553595.1"/>
    </source>
</evidence>
<dbReference type="Proteomes" id="UP001500729">
    <property type="component" value="Unassembled WGS sequence"/>
</dbReference>
<proteinExistence type="predicted"/>
<accession>A0ABN1DVZ2</accession>
<name>A0ABN1DVZ2_SACER</name>
<organism evidence="2 3">
    <name type="scientific">Saccharopolyspora erythraea</name>
    <name type="common">Streptomyces erythraeus</name>
    <dbReference type="NCBI Taxonomy" id="1836"/>
    <lineage>
        <taxon>Bacteria</taxon>
        <taxon>Bacillati</taxon>
        <taxon>Actinomycetota</taxon>
        <taxon>Actinomycetes</taxon>
        <taxon>Pseudonocardiales</taxon>
        <taxon>Pseudonocardiaceae</taxon>
        <taxon>Saccharopolyspora</taxon>
    </lineage>
</organism>
<evidence type="ECO:0000256" key="1">
    <source>
        <dbReference type="SAM" id="MobiDB-lite"/>
    </source>
</evidence>
<gene>
    <name evidence="2" type="ORF">GCM10009533_59540</name>
</gene>
<comment type="caution">
    <text evidence="2">The sequence shown here is derived from an EMBL/GenBank/DDBJ whole genome shotgun (WGS) entry which is preliminary data.</text>
</comment>
<sequence length="190" mass="20885">MDIRKLSAGHVRTPGNERLEAEEPMAYLELRLPDLRTSGPRTVEIGLDGRHIGTIDLWTCVHCELATVEGIRVDPAAREHRGLLTQALRLLLDRLPGYRWTGSAEMAAQVTEFWASLAWWQGSASTADYCLHMRAVPEHIPAPRDGGTEQGEGAAERGAKQPQGGAEQRQPGQQAEPPGRPVVPDQLTWS</sequence>
<feature type="region of interest" description="Disordered" evidence="1">
    <location>
        <begin position="140"/>
        <end position="190"/>
    </location>
</feature>
<dbReference type="EMBL" id="BAAAGS010000061">
    <property type="protein sequence ID" value="GAA0553595.1"/>
    <property type="molecule type" value="Genomic_DNA"/>
</dbReference>